<dbReference type="EMBL" id="KK122522">
    <property type="protein sequence ID" value="KFM82900.1"/>
    <property type="molecule type" value="Genomic_DNA"/>
</dbReference>
<name>A0A087UZW1_STEMI</name>
<protein>
    <submittedName>
        <fullName evidence="1">Uncharacterized protein</fullName>
    </submittedName>
</protein>
<evidence type="ECO:0000313" key="1">
    <source>
        <dbReference type="EMBL" id="KFM82900.1"/>
    </source>
</evidence>
<feature type="non-terminal residue" evidence="1">
    <location>
        <position position="68"/>
    </location>
</feature>
<reference evidence="1 2" key="1">
    <citation type="submission" date="2013-11" db="EMBL/GenBank/DDBJ databases">
        <title>Genome sequencing of Stegodyphus mimosarum.</title>
        <authorList>
            <person name="Bechsgaard J."/>
        </authorList>
    </citation>
    <scope>NUCLEOTIDE SEQUENCE [LARGE SCALE GENOMIC DNA]</scope>
</reference>
<keyword evidence="2" id="KW-1185">Reference proteome</keyword>
<dbReference type="OrthoDB" id="6428541at2759"/>
<organism evidence="1 2">
    <name type="scientific">Stegodyphus mimosarum</name>
    <name type="common">African social velvet spider</name>
    <dbReference type="NCBI Taxonomy" id="407821"/>
    <lineage>
        <taxon>Eukaryota</taxon>
        <taxon>Metazoa</taxon>
        <taxon>Ecdysozoa</taxon>
        <taxon>Arthropoda</taxon>
        <taxon>Chelicerata</taxon>
        <taxon>Arachnida</taxon>
        <taxon>Araneae</taxon>
        <taxon>Araneomorphae</taxon>
        <taxon>Entelegynae</taxon>
        <taxon>Eresoidea</taxon>
        <taxon>Eresidae</taxon>
        <taxon>Stegodyphus</taxon>
    </lineage>
</organism>
<proteinExistence type="predicted"/>
<gene>
    <name evidence="1" type="ORF">X975_04446</name>
</gene>
<dbReference type="Proteomes" id="UP000054359">
    <property type="component" value="Unassembled WGS sequence"/>
</dbReference>
<sequence length="68" mass="7518">MLIEAPFLSLEKIIIPRKGEKEDVPSAKENNILKGTLQLEKNGDIAVIVPNDSEESLGIDNKAIIYKL</sequence>
<evidence type="ECO:0000313" key="2">
    <source>
        <dbReference type="Proteomes" id="UP000054359"/>
    </source>
</evidence>
<dbReference type="AlphaFoldDB" id="A0A087UZW1"/>
<accession>A0A087UZW1</accession>